<dbReference type="PRINTS" id="PR00180">
    <property type="entry name" value="CRETINALDHBP"/>
</dbReference>
<gene>
    <name evidence="2" type="ORF">L9F63_018605</name>
</gene>
<dbReference type="InterPro" id="IPR001251">
    <property type="entry name" value="CRAL-TRIO_dom"/>
</dbReference>
<sequence length="298" mass="33942">MPHNYFKEGVCQPPASRADDLKHMRNWLSGQHHLPALSDEHLYLFLNCCDYQLTKAKETIDNYYTLRTSSPELFGNRNPLLPEIQAILNVVNMIPMSWKTPEGYKVLLYRLTDYDSSKLPFITAVKTLFMFNDMRTSESGLVTGYIAIMDFKGVGLGHVANVHLMTLKKGLTYIQDCLPASLKAVHIINTPSCIDKIMMLVKPLIKSELLGMLKFHGPPEDLADYVSLKSLPEEYGGEGESFEKIYAEQRTLMEKDYIKWFQLEETLKADESKRTGKQNPYSEITQGAEGSFRKLAID</sequence>
<dbReference type="Proteomes" id="UP001233999">
    <property type="component" value="Unassembled WGS sequence"/>
</dbReference>
<dbReference type="PANTHER" id="PTHR10174">
    <property type="entry name" value="ALPHA-TOCOPHEROL TRANSFER PROTEIN-RELATED"/>
    <property type="match status" value="1"/>
</dbReference>
<dbReference type="CDD" id="cd00170">
    <property type="entry name" value="SEC14"/>
    <property type="match status" value="1"/>
</dbReference>
<dbReference type="GO" id="GO:1902936">
    <property type="term" value="F:phosphatidylinositol bisphosphate binding"/>
    <property type="evidence" value="ECO:0007669"/>
    <property type="project" value="TreeGrafter"/>
</dbReference>
<dbReference type="PROSITE" id="PS50191">
    <property type="entry name" value="CRAL_TRIO"/>
    <property type="match status" value="1"/>
</dbReference>
<evidence type="ECO:0000259" key="1">
    <source>
        <dbReference type="PROSITE" id="PS50191"/>
    </source>
</evidence>
<evidence type="ECO:0000313" key="3">
    <source>
        <dbReference type="Proteomes" id="UP001233999"/>
    </source>
</evidence>
<dbReference type="GO" id="GO:0016020">
    <property type="term" value="C:membrane"/>
    <property type="evidence" value="ECO:0007669"/>
    <property type="project" value="TreeGrafter"/>
</dbReference>
<dbReference type="EMBL" id="JASPKZ010006044">
    <property type="protein sequence ID" value="KAJ9587960.1"/>
    <property type="molecule type" value="Genomic_DNA"/>
</dbReference>
<feature type="domain" description="CRAL-TRIO" evidence="1">
    <location>
        <begin position="81"/>
        <end position="243"/>
    </location>
</feature>
<dbReference type="AlphaFoldDB" id="A0AAD7ZW20"/>
<dbReference type="Pfam" id="PF00650">
    <property type="entry name" value="CRAL_TRIO"/>
    <property type="match status" value="1"/>
</dbReference>
<dbReference type="SMART" id="SM00516">
    <property type="entry name" value="SEC14"/>
    <property type="match status" value="1"/>
</dbReference>
<evidence type="ECO:0000313" key="2">
    <source>
        <dbReference type="EMBL" id="KAJ9587960.1"/>
    </source>
</evidence>
<dbReference type="InterPro" id="IPR036273">
    <property type="entry name" value="CRAL/TRIO_N_dom_sf"/>
</dbReference>
<dbReference type="PANTHER" id="PTHR10174:SF213">
    <property type="entry name" value="CRAL-TRIO DOMAIN-CONTAINING PROTEIN"/>
    <property type="match status" value="1"/>
</dbReference>
<reference evidence="2" key="1">
    <citation type="journal article" date="2023" name="IScience">
        <title>Live-bearing cockroach genome reveals convergent evolutionary mechanisms linked to viviparity in insects and beyond.</title>
        <authorList>
            <person name="Fouks B."/>
            <person name="Harrison M.C."/>
            <person name="Mikhailova A.A."/>
            <person name="Marchal E."/>
            <person name="English S."/>
            <person name="Carruthers M."/>
            <person name="Jennings E.C."/>
            <person name="Chiamaka E.L."/>
            <person name="Frigard R.A."/>
            <person name="Pippel M."/>
            <person name="Attardo G.M."/>
            <person name="Benoit J.B."/>
            <person name="Bornberg-Bauer E."/>
            <person name="Tobe S.S."/>
        </authorList>
    </citation>
    <scope>NUCLEOTIDE SEQUENCE</scope>
    <source>
        <strain evidence="2">Stay&amp;Tobe</strain>
    </source>
</reference>
<dbReference type="Gene3D" id="3.40.525.10">
    <property type="entry name" value="CRAL-TRIO lipid binding domain"/>
    <property type="match status" value="1"/>
</dbReference>
<comment type="caution">
    <text evidence="2">The sequence shown here is derived from an EMBL/GenBank/DDBJ whole genome shotgun (WGS) entry which is preliminary data.</text>
</comment>
<dbReference type="SUPFAM" id="SSF46938">
    <property type="entry name" value="CRAL/TRIO N-terminal domain"/>
    <property type="match status" value="1"/>
</dbReference>
<accession>A0AAD7ZW20</accession>
<proteinExistence type="predicted"/>
<protein>
    <recommendedName>
        <fullName evidence="1">CRAL-TRIO domain-containing protein</fullName>
    </recommendedName>
</protein>
<dbReference type="InterPro" id="IPR036865">
    <property type="entry name" value="CRAL-TRIO_dom_sf"/>
</dbReference>
<reference evidence="2" key="2">
    <citation type="submission" date="2023-05" db="EMBL/GenBank/DDBJ databases">
        <authorList>
            <person name="Fouks B."/>
        </authorList>
    </citation>
    <scope>NUCLEOTIDE SEQUENCE</scope>
    <source>
        <strain evidence="2">Stay&amp;Tobe</strain>
        <tissue evidence="2">Testes</tissue>
    </source>
</reference>
<dbReference type="SUPFAM" id="SSF52087">
    <property type="entry name" value="CRAL/TRIO domain"/>
    <property type="match status" value="1"/>
</dbReference>
<dbReference type="Gene3D" id="1.10.8.20">
    <property type="entry name" value="N-terminal domain of phosphatidylinositol transfer protein sec14p"/>
    <property type="match status" value="1"/>
</dbReference>
<keyword evidence="3" id="KW-1185">Reference proteome</keyword>
<name>A0AAD7ZW20_DIPPU</name>
<organism evidence="2 3">
    <name type="scientific">Diploptera punctata</name>
    <name type="common">Pacific beetle cockroach</name>
    <dbReference type="NCBI Taxonomy" id="6984"/>
    <lineage>
        <taxon>Eukaryota</taxon>
        <taxon>Metazoa</taxon>
        <taxon>Ecdysozoa</taxon>
        <taxon>Arthropoda</taxon>
        <taxon>Hexapoda</taxon>
        <taxon>Insecta</taxon>
        <taxon>Pterygota</taxon>
        <taxon>Neoptera</taxon>
        <taxon>Polyneoptera</taxon>
        <taxon>Dictyoptera</taxon>
        <taxon>Blattodea</taxon>
        <taxon>Blaberoidea</taxon>
        <taxon>Blaberidae</taxon>
        <taxon>Diplopterinae</taxon>
        <taxon>Diploptera</taxon>
    </lineage>
</organism>